<dbReference type="Pfam" id="PF14769">
    <property type="entry name" value="CLAMP"/>
    <property type="match status" value="1"/>
</dbReference>
<dbReference type="PANTHER" id="PTHR28457">
    <property type="entry name" value="COILED-COIL DOMAIN-CONTAINING PROTEIN 189"/>
    <property type="match status" value="1"/>
</dbReference>
<name>A0AAD5Y6P7_9FUNG</name>
<feature type="non-terminal residue" evidence="2">
    <location>
        <position position="193"/>
    </location>
</feature>
<gene>
    <name evidence="2" type="ORF">HK103_000097</name>
</gene>
<dbReference type="Proteomes" id="UP001210925">
    <property type="component" value="Unassembled WGS sequence"/>
</dbReference>
<evidence type="ECO:0000313" key="3">
    <source>
        <dbReference type="Proteomes" id="UP001210925"/>
    </source>
</evidence>
<dbReference type="PANTHER" id="PTHR28457:SF1">
    <property type="entry name" value="CILIA- AND FLAGELLA-ASSOCIATED PROTEIN 119"/>
    <property type="match status" value="1"/>
</dbReference>
<protein>
    <submittedName>
        <fullName evidence="2">Uncharacterized protein</fullName>
    </submittedName>
</protein>
<proteinExistence type="predicted"/>
<reference evidence="2" key="1">
    <citation type="submission" date="2020-05" db="EMBL/GenBank/DDBJ databases">
        <title>Phylogenomic resolution of chytrid fungi.</title>
        <authorList>
            <person name="Stajich J.E."/>
            <person name="Amses K."/>
            <person name="Simmons R."/>
            <person name="Seto K."/>
            <person name="Myers J."/>
            <person name="Bonds A."/>
            <person name="Quandt C.A."/>
            <person name="Barry K."/>
            <person name="Liu P."/>
            <person name="Grigoriev I."/>
            <person name="Longcore J.E."/>
            <person name="James T.Y."/>
        </authorList>
    </citation>
    <scope>NUCLEOTIDE SEQUENCE</scope>
    <source>
        <strain evidence="2">PLAUS21</strain>
    </source>
</reference>
<evidence type="ECO:0000256" key="1">
    <source>
        <dbReference type="SAM" id="MobiDB-lite"/>
    </source>
</evidence>
<dbReference type="EMBL" id="JADGKB010000001">
    <property type="protein sequence ID" value="KAJ3262568.1"/>
    <property type="molecule type" value="Genomic_DNA"/>
</dbReference>
<feature type="region of interest" description="Disordered" evidence="1">
    <location>
        <begin position="81"/>
        <end position="111"/>
    </location>
</feature>
<dbReference type="AlphaFoldDB" id="A0AAD5Y6P7"/>
<dbReference type="InterPro" id="IPR032727">
    <property type="entry name" value="CLAMP"/>
</dbReference>
<keyword evidence="3" id="KW-1185">Reference proteome</keyword>
<accession>A0AAD5Y6P7</accession>
<feature type="region of interest" description="Disordered" evidence="1">
    <location>
        <begin position="173"/>
        <end position="193"/>
    </location>
</feature>
<evidence type="ECO:0000313" key="2">
    <source>
        <dbReference type="EMBL" id="KAJ3262568.1"/>
    </source>
</evidence>
<organism evidence="2 3">
    <name type="scientific">Boothiomyces macroporosus</name>
    <dbReference type="NCBI Taxonomy" id="261099"/>
    <lineage>
        <taxon>Eukaryota</taxon>
        <taxon>Fungi</taxon>
        <taxon>Fungi incertae sedis</taxon>
        <taxon>Chytridiomycota</taxon>
        <taxon>Chytridiomycota incertae sedis</taxon>
        <taxon>Chytridiomycetes</taxon>
        <taxon>Rhizophydiales</taxon>
        <taxon>Terramycetaceae</taxon>
        <taxon>Boothiomyces</taxon>
    </lineage>
</organism>
<sequence>YSDINWARDYGYFKDLVLKHSINRPPISEKIFSYKEMLAIVDYVTNTYFRHYLLYKYAFTKKMKVEFVIENFMPVKSENIFQEEEEEQVQEQPDVEESPQEDEEPVDVEQSEEFVAPQEVLQDVVVPEEELPFKSPKHEAAVNELKSYITSVLSTKLDEIKATVSQKITAQEEMANQKLKEDEKKKAGGKPKK</sequence>
<comment type="caution">
    <text evidence="2">The sequence shown here is derived from an EMBL/GenBank/DDBJ whole genome shotgun (WGS) entry which is preliminary data.</text>
</comment>